<organism evidence="2">
    <name type="scientific">Culex pipiens</name>
    <name type="common">House mosquito</name>
    <dbReference type="NCBI Taxonomy" id="7175"/>
    <lineage>
        <taxon>Eukaryota</taxon>
        <taxon>Metazoa</taxon>
        <taxon>Ecdysozoa</taxon>
        <taxon>Arthropoda</taxon>
        <taxon>Hexapoda</taxon>
        <taxon>Insecta</taxon>
        <taxon>Pterygota</taxon>
        <taxon>Neoptera</taxon>
        <taxon>Endopterygota</taxon>
        <taxon>Diptera</taxon>
        <taxon>Nematocera</taxon>
        <taxon>Culicoidea</taxon>
        <taxon>Culicidae</taxon>
        <taxon>Culicinae</taxon>
        <taxon>Culicini</taxon>
        <taxon>Culex</taxon>
        <taxon>Culex</taxon>
    </lineage>
</organism>
<reference evidence="2" key="1">
    <citation type="submission" date="2021-05" db="EMBL/GenBank/DDBJ databases">
        <authorList>
            <person name="Alioto T."/>
            <person name="Alioto T."/>
            <person name="Gomez Garrido J."/>
        </authorList>
    </citation>
    <scope>NUCLEOTIDE SEQUENCE</scope>
</reference>
<sequence>MSFPFFLGFQRLRVLHLRLNPSGETFLVLEIQWPMSSQMKNRPSARQRKCRAQASRPVKFSQLSPQMDRPSTLQRKRRHSFQQQTYQWPAIRPVKCRQQKEWPSARQWKERHAILTVEQQKHCLEHQLL</sequence>
<accession>A0A8D8CD46</accession>
<evidence type="ECO:0000256" key="1">
    <source>
        <dbReference type="SAM" id="MobiDB-lite"/>
    </source>
</evidence>
<feature type="compositionally biased region" description="Polar residues" evidence="1">
    <location>
        <begin position="61"/>
        <end position="73"/>
    </location>
</feature>
<protein>
    <submittedName>
        <fullName evidence="2">(northern house mosquito) hypothetical protein</fullName>
    </submittedName>
</protein>
<evidence type="ECO:0000313" key="2">
    <source>
        <dbReference type="EMBL" id="CAG6490773.1"/>
    </source>
</evidence>
<dbReference type="EMBL" id="HBUE01116922">
    <property type="protein sequence ID" value="CAG6490773.1"/>
    <property type="molecule type" value="Transcribed_RNA"/>
</dbReference>
<proteinExistence type="predicted"/>
<dbReference type="AlphaFoldDB" id="A0A8D8CD46"/>
<feature type="region of interest" description="Disordered" evidence="1">
    <location>
        <begin position="53"/>
        <end position="84"/>
    </location>
</feature>
<name>A0A8D8CD46_CULPI</name>